<proteinExistence type="predicted"/>
<keyword evidence="1" id="KW-0812">Transmembrane</keyword>
<evidence type="ECO:0008006" key="4">
    <source>
        <dbReference type="Google" id="ProtNLM"/>
    </source>
</evidence>
<evidence type="ECO:0000256" key="1">
    <source>
        <dbReference type="SAM" id="Phobius"/>
    </source>
</evidence>
<evidence type="ECO:0000313" key="2">
    <source>
        <dbReference type="EMBL" id="MFD1002039.1"/>
    </source>
</evidence>
<accession>A0ABW3K8J5</accession>
<dbReference type="RefSeq" id="WP_377582762.1">
    <property type="nucleotide sequence ID" value="NZ_JBHTKA010000008.1"/>
</dbReference>
<keyword evidence="1" id="KW-1133">Transmembrane helix</keyword>
<feature type="transmembrane region" description="Helical" evidence="1">
    <location>
        <begin position="372"/>
        <end position="391"/>
    </location>
</feature>
<gene>
    <name evidence="2" type="ORF">ACFQ21_22125</name>
</gene>
<dbReference type="Proteomes" id="UP001597112">
    <property type="component" value="Unassembled WGS sequence"/>
</dbReference>
<protein>
    <recommendedName>
        <fullName evidence="4">Linalool dehydratase/isomerase domain-containing protein</fullName>
    </recommendedName>
</protein>
<keyword evidence="1" id="KW-0472">Membrane</keyword>
<sequence>MLLLSAVLYINKAIYYKPTIQISESDTINMDVLRQLRHLKHKMAAGAADDMQGLYPEGYIFMHALYGLAWCDFASGLTPNSSLYKEAQEEISKSCVALQLPKARAIFDENLTIPNGAFYAGWSSYLLGKKLSLEKASERNAEEVKYFQQQCAWIAEAFTNYTSPYPESYYQAAWPADAMVCAASLRLHDKIFAPQYSNVLYTWIDKVKKTFDTRGLIPHRTDPVTGQPREGARGSSQSLMLIFLHEIEPEFGKQQFDIYKNNFPDERLGLPGICEYPRGVIGAGDVDSGPVIFQMGAAASIVGIRTLATYHETSRACGIQGGIEAFGFSTHDEDEKEYIFGILPMADVFITWAQTAIPIEAYSKTIADRSRFHLYSAVVLIIIIASLIIQWRDKLRRKQA</sequence>
<organism evidence="2 3">
    <name type="scientific">Ohtaekwangia kribbensis</name>
    <dbReference type="NCBI Taxonomy" id="688913"/>
    <lineage>
        <taxon>Bacteria</taxon>
        <taxon>Pseudomonadati</taxon>
        <taxon>Bacteroidota</taxon>
        <taxon>Cytophagia</taxon>
        <taxon>Cytophagales</taxon>
        <taxon>Fulvivirgaceae</taxon>
        <taxon>Ohtaekwangia</taxon>
    </lineage>
</organism>
<evidence type="ECO:0000313" key="3">
    <source>
        <dbReference type="Proteomes" id="UP001597112"/>
    </source>
</evidence>
<keyword evidence="3" id="KW-1185">Reference proteome</keyword>
<reference evidence="3" key="1">
    <citation type="journal article" date="2019" name="Int. J. Syst. Evol. Microbiol.">
        <title>The Global Catalogue of Microorganisms (GCM) 10K type strain sequencing project: providing services to taxonomists for standard genome sequencing and annotation.</title>
        <authorList>
            <consortium name="The Broad Institute Genomics Platform"/>
            <consortium name="The Broad Institute Genome Sequencing Center for Infectious Disease"/>
            <person name="Wu L."/>
            <person name="Ma J."/>
        </authorList>
    </citation>
    <scope>NUCLEOTIDE SEQUENCE [LARGE SCALE GENOMIC DNA]</scope>
    <source>
        <strain evidence="3">CCUG 58938</strain>
    </source>
</reference>
<dbReference type="EMBL" id="JBHTKA010000008">
    <property type="protein sequence ID" value="MFD1002039.1"/>
    <property type="molecule type" value="Genomic_DNA"/>
</dbReference>
<comment type="caution">
    <text evidence="2">The sequence shown here is derived from an EMBL/GenBank/DDBJ whole genome shotgun (WGS) entry which is preliminary data.</text>
</comment>
<name>A0ABW3K8J5_9BACT</name>